<evidence type="ECO:0000256" key="1">
    <source>
        <dbReference type="ARBA" id="ARBA00004123"/>
    </source>
</evidence>
<feature type="compositionally biased region" description="Basic and acidic residues" evidence="9">
    <location>
        <begin position="394"/>
        <end position="409"/>
    </location>
</feature>
<dbReference type="InterPro" id="IPR017930">
    <property type="entry name" value="Myb_dom"/>
</dbReference>
<evidence type="ECO:0000313" key="11">
    <source>
        <dbReference type="EMBL" id="CAD1841346.1"/>
    </source>
</evidence>
<dbReference type="InterPro" id="IPR001005">
    <property type="entry name" value="SANT/Myb"/>
</dbReference>
<feature type="region of interest" description="Disordered" evidence="9">
    <location>
        <begin position="382"/>
        <end position="409"/>
    </location>
</feature>
<evidence type="ECO:0000256" key="4">
    <source>
        <dbReference type="ARBA" id="ARBA00023015"/>
    </source>
</evidence>
<keyword evidence="6" id="KW-0496">Mitochondrion</keyword>
<evidence type="ECO:0000259" key="10">
    <source>
        <dbReference type="PROSITE" id="PS51294"/>
    </source>
</evidence>
<dbReference type="FunFam" id="1.10.10.60:FF:000007">
    <property type="entry name" value="Two-component response regulator"/>
    <property type="match status" value="1"/>
</dbReference>
<dbReference type="Pfam" id="PF10644">
    <property type="entry name" value="Misat_Tub_SegII"/>
    <property type="match status" value="1"/>
</dbReference>
<dbReference type="InterPro" id="IPR036525">
    <property type="entry name" value="Tubulin/FtsZ_GTPase_sf"/>
</dbReference>
<evidence type="ECO:0000256" key="3">
    <source>
        <dbReference type="ARBA" id="ARBA00008507"/>
    </source>
</evidence>
<protein>
    <recommendedName>
        <fullName evidence="10">HTH myb-type domain-containing protein</fullName>
    </recommendedName>
</protein>
<dbReference type="Gene3D" id="3.40.50.1440">
    <property type="entry name" value="Tubulin/FtsZ, GTPase domain"/>
    <property type="match status" value="1"/>
</dbReference>
<dbReference type="PANTHER" id="PTHR13391">
    <property type="entry name" value="MITOCHONDRIAL DISTRIBUTION REGULATOR MISATO"/>
    <property type="match status" value="1"/>
</dbReference>
<dbReference type="InterPro" id="IPR006447">
    <property type="entry name" value="Myb_dom_plants"/>
</dbReference>
<dbReference type="InterPro" id="IPR049942">
    <property type="entry name" value="DML1/Misato"/>
</dbReference>
<evidence type="ECO:0000256" key="6">
    <source>
        <dbReference type="ARBA" id="ARBA00023128"/>
    </source>
</evidence>
<evidence type="ECO:0000256" key="9">
    <source>
        <dbReference type="SAM" id="MobiDB-lite"/>
    </source>
</evidence>
<evidence type="ECO:0000256" key="2">
    <source>
        <dbReference type="ARBA" id="ARBA00004173"/>
    </source>
</evidence>
<dbReference type="GO" id="GO:0005634">
    <property type="term" value="C:nucleus"/>
    <property type="evidence" value="ECO:0007669"/>
    <property type="project" value="UniProtKB-SubCell"/>
</dbReference>
<dbReference type="EMBL" id="LR862135">
    <property type="protein sequence ID" value="CAD1841346.1"/>
    <property type="molecule type" value="Genomic_DNA"/>
</dbReference>
<feature type="domain" description="HTH myb-type" evidence="10">
    <location>
        <begin position="111"/>
        <end position="171"/>
    </location>
</feature>
<dbReference type="CDD" id="cd06060">
    <property type="entry name" value="misato"/>
    <property type="match status" value="1"/>
</dbReference>
<dbReference type="GO" id="GO:0007005">
    <property type="term" value="P:mitochondrion organization"/>
    <property type="evidence" value="ECO:0007669"/>
    <property type="project" value="InterPro"/>
</dbReference>
<keyword evidence="5" id="KW-0238">DNA-binding</keyword>
<dbReference type="PANTHER" id="PTHR13391:SF0">
    <property type="entry name" value="PROTEIN MISATO HOMOLOG 1"/>
    <property type="match status" value="1"/>
</dbReference>
<reference evidence="11" key="1">
    <citation type="submission" date="2020-07" db="EMBL/GenBank/DDBJ databases">
        <authorList>
            <person name="Lin J."/>
        </authorList>
    </citation>
    <scope>NUCLEOTIDE SEQUENCE</scope>
</reference>
<keyword evidence="8" id="KW-0539">Nucleus</keyword>
<comment type="subcellular location">
    <subcellularLocation>
        <location evidence="2">Mitochondrion</location>
    </subcellularLocation>
    <subcellularLocation>
        <location evidence="1">Nucleus</location>
    </subcellularLocation>
</comment>
<evidence type="ECO:0000256" key="7">
    <source>
        <dbReference type="ARBA" id="ARBA00023163"/>
    </source>
</evidence>
<dbReference type="InterPro" id="IPR029209">
    <property type="entry name" value="DML1/Misato_tubulin"/>
</dbReference>
<dbReference type="Pfam" id="PF14881">
    <property type="entry name" value="Tubulin_3"/>
    <property type="match status" value="1"/>
</dbReference>
<keyword evidence="7" id="KW-0804">Transcription</keyword>
<dbReference type="GO" id="GO:0003677">
    <property type="term" value="F:DNA binding"/>
    <property type="evidence" value="ECO:0007669"/>
    <property type="project" value="UniProtKB-KW"/>
</dbReference>
<accession>A0A6V7QEU7</accession>
<name>A0A6V7QEU7_ANACO</name>
<proteinExistence type="inferred from homology"/>
<evidence type="ECO:0000256" key="8">
    <source>
        <dbReference type="ARBA" id="ARBA00023242"/>
    </source>
</evidence>
<organism evidence="11">
    <name type="scientific">Ananas comosus var. bracteatus</name>
    <name type="common">red pineapple</name>
    <dbReference type="NCBI Taxonomy" id="296719"/>
    <lineage>
        <taxon>Eukaryota</taxon>
        <taxon>Viridiplantae</taxon>
        <taxon>Streptophyta</taxon>
        <taxon>Embryophyta</taxon>
        <taxon>Tracheophyta</taxon>
        <taxon>Spermatophyta</taxon>
        <taxon>Magnoliopsida</taxon>
        <taxon>Liliopsida</taxon>
        <taxon>Poales</taxon>
        <taxon>Bromeliaceae</taxon>
        <taxon>Bromelioideae</taxon>
        <taxon>Ananas</taxon>
    </lineage>
</organism>
<dbReference type="PROSITE" id="PS51294">
    <property type="entry name" value="HTH_MYB"/>
    <property type="match status" value="1"/>
</dbReference>
<dbReference type="SUPFAM" id="SSF46689">
    <property type="entry name" value="Homeodomain-like"/>
    <property type="match status" value="1"/>
</dbReference>
<dbReference type="Pfam" id="PF00249">
    <property type="entry name" value="Myb_DNA-binding"/>
    <property type="match status" value="1"/>
</dbReference>
<gene>
    <name evidence="11" type="ORF">CB5_LOCUS24557</name>
</gene>
<keyword evidence="4" id="KW-0805">Transcription regulation</keyword>
<dbReference type="InterPro" id="IPR009057">
    <property type="entry name" value="Homeodomain-like_sf"/>
</dbReference>
<evidence type="ECO:0000256" key="5">
    <source>
        <dbReference type="ARBA" id="ARBA00023125"/>
    </source>
</evidence>
<dbReference type="AlphaFoldDB" id="A0A6V7QEU7"/>
<sequence>MSSSMSAMSLEDGVMVKISIEPVFSNKSAATGESIEGIEEVMNVVKWIADVDSEIKKMMSSEVKSHPLFKDVLAVDPNLKKEKEITMMPSDLSLSSSFHVENSCSILRLQQQRKARRSWSKDLHELFLAALKQLGGSQTATPKRIREVMKVNGLTNDEVKSHLQKYRLYSQKNAKASHIVDRSLSLYGGVPREHYATWNHTASRSPESPLEFEKVDEQLCFKEESADSGKDVRSQALTFPIFGYVYHLGIELYFLELIRMREIVTIQVGDYANYIGSHFWNVQDELLGLAEDPGADPVFKNGLLDMDVFYRAGETQQGIFTYCPRMISIGSRGSLGSLSTSGTLYGNIPSADSMAIATWTGNAARSVAEPYKKNLFLQSLSEEDHDDSGIPASDSKEGDSSHRRERDKDRIECLENGVNSWTDYSKVQYHPKTLYELKGSWADVNKFDDYGIGRDVIAEGSHAEEMNERLRFFIEECDHIQGIQFIVDDSGGFSSVAVEYLENIADEYANTPVLLYNVRDPVSHALPINQRGLITRALHDAVSFSKLASFSKLMVPVGLPSLRSNLSPLLHVKDEKLFYSSAIYAAAIHSISVPFRLEPLRPSTNSTYASGALEVGEIVHLLAGQARQNPVTILDLAMPVPSFTEENNWGSILKYLNPLTPEIGEDDEDPYAVESVTVHGALHSGCNRASISQVKNSICAEYEGRSIKLKFLHLSMFLCPLPIPLPFPSIFTSRVGRHGELLEHEFEGGEPKGSLDVESVPIAARLRSSKAILPFIETRYMNLHKYGLARGSRGDELLRDWGFGREEVEDMGENMSRMLLALDPLSEEASSDSD</sequence>
<dbReference type="NCBIfam" id="TIGR01557">
    <property type="entry name" value="myb_SHAQKYF"/>
    <property type="match status" value="1"/>
</dbReference>
<comment type="similarity">
    <text evidence="3">Belongs to the misato family.</text>
</comment>
<dbReference type="GO" id="GO:0005739">
    <property type="term" value="C:mitochondrion"/>
    <property type="evidence" value="ECO:0007669"/>
    <property type="project" value="UniProtKB-SubCell"/>
</dbReference>
<dbReference type="InterPro" id="IPR019605">
    <property type="entry name" value="Misato_II_tubulin-like"/>
</dbReference>
<dbReference type="Gene3D" id="1.10.10.60">
    <property type="entry name" value="Homeodomain-like"/>
    <property type="match status" value="1"/>
</dbReference>
<dbReference type="SUPFAM" id="SSF52490">
    <property type="entry name" value="Tubulin nucleotide-binding domain-like"/>
    <property type="match status" value="1"/>
</dbReference>